<dbReference type="GO" id="GO:0016757">
    <property type="term" value="F:glycosyltransferase activity"/>
    <property type="evidence" value="ECO:0007669"/>
    <property type="project" value="UniProtKB-KW"/>
</dbReference>
<dbReference type="EMBL" id="VANS01000002">
    <property type="protein sequence ID" value="TMM52653.1"/>
    <property type="molecule type" value="Genomic_DNA"/>
</dbReference>
<keyword evidence="5" id="KW-1185">Reference proteome</keyword>
<dbReference type="AlphaFoldDB" id="A0A5S3Q734"/>
<dbReference type="RefSeq" id="WP_138662195.1">
    <property type="nucleotide sequence ID" value="NZ_VANS01000002.1"/>
</dbReference>
<keyword evidence="3 4" id="KW-0808">Transferase</keyword>
<dbReference type="PANTHER" id="PTHR43179:SF12">
    <property type="entry name" value="GALACTOFURANOSYLTRANSFERASE GLFT2"/>
    <property type="match status" value="1"/>
</dbReference>
<protein>
    <submittedName>
        <fullName evidence="4">Glycosyltransferase</fullName>
    </submittedName>
</protein>
<reference evidence="4 5" key="1">
    <citation type="submission" date="2019-05" db="EMBL/GenBank/DDBJ databases">
        <title>Sulfitobacter sabulilitoris sp. nov., isolated from a marine sand.</title>
        <authorList>
            <person name="Yoon J.-H."/>
        </authorList>
    </citation>
    <scope>NUCLEOTIDE SEQUENCE [LARGE SCALE GENOMIC DNA]</scope>
    <source>
        <strain evidence="4 5">HSMS-29</strain>
    </source>
</reference>
<proteinExistence type="inferred from homology"/>
<evidence type="ECO:0000313" key="5">
    <source>
        <dbReference type="Proteomes" id="UP000309550"/>
    </source>
</evidence>
<organism evidence="4 5">
    <name type="scientific">Sulfitobacter sabulilitoris</name>
    <dbReference type="NCBI Taxonomy" id="2562655"/>
    <lineage>
        <taxon>Bacteria</taxon>
        <taxon>Pseudomonadati</taxon>
        <taxon>Pseudomonadota</taxon>
        <taxon>Alphaproteobacteria</taxon>
        <taxon>Rhodobacterales</taxon>
        <taxon>Roseobacteraceae</taxon>
        <taxon>Sulfitobacter</taxon>
    </lineage>
</organism>
<evidence type="ECO:0000256" key="1">
    <source>
        <dbReference type="ARBA" id="ARBA00006739"/>
    </source>
</evidence>
<dbReference type="InterPro" id="IPR029044">
    <property type="entry name" value="Nucleotide-diphossugar_trans"/>
</dbReference>
<evidence type="ECO:0000256" key="2">
    <source>
        <dbReference type="ARBA" id="ARBA00022676"/>
    </source>
</evidence>
<dbReference type="PANTHER" id="PTHR43179">
    <property type="entry name" value="RHAMNOSYLTRANSFERASE WBBL"/>
    <property type="match status" value="1"/>
</dbReference>
<accession>A0A5S3Q734</accession>
<name>A0A5S3Q734_9RHOB</name>
<keyword evidence="2" id="KW-0328">Glycosyltransferase</keyword>
<evidence type="ECO:0000313" key="4">
    <source>
        <dbReference type="EMBL" id="TMM52653.1"/>
    </source>
</evidence>
<dbReference type="Proteomes" id="UP000309550">
    <property type="component" value="Unassembled WGS sequence"/>
</dbReference>
<comment type="caution">
    <text evidence="4">The sequence shown here is derived from an EMBL/GenBank/DDBJ whole genome shotgun (WGS) entry which is preliminary data.</text>
</comment>
<comment type="similarity">
    <text evidence="1">Belongs to the glycosyltransferase 2 family.</text>
</comment>
<dbReference type="OrthoDB" id="153025at2"/>
<dbReference type="Gene3D" id="3.90.550.10">
    <property type="entry name" value="Spore Coat Polysaccharide Biosynthesis Protein SpsA, Chain A"/>
    <property type="match status" value="1"/>
</dbReference>
<gene>
    <name evidence="4" type="ORF">FDT80_10305</name>
</gene>
<dbReference type="SUPFAM" id="SSF53448">
    <property type="entry name" value="Nucleotide-diphospho-sugar transferases"/>
    <property type="match status" value="1"/>
</dbReference>
<dbReference type="Pfam" id="PF13641">
    <property type="entry name" value="Glyco_tranf_2_3"/>
    <property type="match status" value="1"/>
</dbReference>
<sequence>MTDCAVSVVVVSRGRPAALTRCLTALTQQDHPRFEIVVVADPSGIEAVGNLDFGQHLKTLEFDQPNISAARNRGIEQAAGEVIAFIDDDAVAEPSWLGHLVAPLARCDVAATGGFVRGRNGISLQWGARVLDALGAARRIDLDPIRPTVLTPPTGHGVKTEGTNMAVRRDALVRLGGFDAAFHFYLDETDLNMRLGQAGLRTALVPLAEVHHGFAPSLLRRSDRTPRDLFDIGASWAVFQRKHVPDVLHAAQWSGLRLEQRDRLVRHLIAGTLEPRDLRRLMARLDAGYDAGRERTISRTPIARHPAAPFKRFPGAVRRSLLFAGRIWSRKRLMSQAAAQVRAGNIVTVIILSPTALFHRISFHPDGYWLHQGGMFGKSDRSDPLVRFVSHARRIERERDRVARQRLLAD</sequence>
<evidence type="ECO:0000256" key="3">
    <source>
        <dbReference type="ARBA" id="ARBA00022679"/>
    </source>
</evidence>